<reference evidence="3" key="2">
    <citation type="submission" date="2006-05" db="EMBL/GenBank/DDBJ databases">
        <title>Sequencing of the draft genome and assembly of Desulfuromonas acetoxidans DSM 684.</title>
        <authorList>
            <consortium name="US DOE Joint Genome Institute (JGI-PGF)"/>
            <person name="Copeland A."/>
            <person name="Lucas S."/>
            <person name="Lapidus A."/>
            <person name="Barry K."/>
            <person name="Detter J.C."/>
            <person name="Glavina del Rio T."/>
            <person name="Hammon N."/>
            <person name="Israni S."/>
            <person name="Dalin E."/>
            <person name="Tice H."/>
            <person name="Bruce D."/>
            <person name="Pitluck S."/>
            <person name="Richardson P."/>
        </authorList>
    </citation>
    <scope>NUCLEOTIDE SEQUENCE [LARGE SCALE GENOMIC DNA]</scope>
    <source>
        <strain evidence="3">DSM 684</strain>
    </source>
</reference>
<dbReference type="AlphaFoldDB" id="Q1JYY6"/>
<evidence type="ECO:0008006" key="5">
    <source>
        <dbReference type="Google" id="ProtNLM"/>
    </source>
</evidence>
<dbReference type="EMBL" id="AAEW02000010">
    <property type="protein sequence ID" value="EAT15508.1"/>
    <property type="molecule type" value="Genomic_DNA"/>
</dbReference>
<keyword evidence="4" id="KW-1185">Reference proteome</keyword>
<gene>
    <name evidence="3" type="ORF">Dace_1370</name>
</gene>
<name>Q1JYY6_DESA6</name>
<organism evidence="3 4">
    <name type="scientific">Desulfuromonas acetoxidans (strain DSM 684 / 11070)</name>
    <dbReference type="NCBI Taxonomy" id="281689"/>
    <lineage>
        <taxon>Bacteria</taxon>
        <taxon>Pseudomonadati</taxon>
        <taxon>Thermodesulfobacteriota</taxon>
        <taxon>Desulfuromonadia</taxon>
        <taxon>Desulfuromonadales</taxon>
        <taxon>Desulfuromonadaceae</taxon>
        <taxon>Desulfuromonas</taxon>
    </lineage>
</organism>
<keyword evidence="1" id="KW-0175">Coiled coil</keyword>
<dbReference type="Proteomes" id="UP000005695">
    <property type="component" value="Unassembled WGS sequence"/>
</dbReference>
<dbReference type="RefSeq" id="WP_006000864.1">
    <property type="nucleotide sequence ID" value="NZ_AAEW02000010.1"/>
</dbReference>
<evidence type="ECO:0000256" key="2">
    <source>
        <dbReference type="SAM" id="SignalP"/>
    </source>
</evidence>
<evidence type="ECO:0000256" key="1">
    <source>
        <dbReference type="SAM" id="Coils"/>
    </source>
</evidence>
<protein>
    <recommendedName>
        <fullName evidence="5">Phosphate-selective porin O and P</fullName>
    </recommendedName>
</protein>
<feature type="coiled-coil region" evidence="1">
    <location>
        <begin position="30"/>
        <end position="57"/>
    </location>
</feature>
<dbReference type="SUPFAM" id="SSF56935">
    <property type="entry name" value="Porins"/>
    <property type="match status" value="1"/>
</dbReference>
<evidence type="ECO:0000313" key="3">
    <source>
        <dbReference type="EMBL" id="EAT15508.1"/>
    </source>
</evidence>
<feature type="signal peptide" evidence="2">
    <location>
        <begin position="1"/>
        <end position="25"/>
    </location>
</feature>
<keyword evidence="2" id="KW-0732">Signal</keyword>
<evidence type="ECO:0000313" key="4">
    <source>
        <dbReference type="Proteomes" id="UP000005695"/>
    </source>
</evidence>
<proteinExistence type="predicted"/>
<sequence>MSQYVRTIAPATLFLALLFATPLFAASDHQQTVLDELNALKQRMAQLEQMLLNETTSPISEEERSLQPQAEDTVTTATVVENVVEAIRRHGPEFNGALRFGYCFNDFNDQSKEKWGNADFNLFRLGVKGSYGKLSYNARYRWYRDYNFIEFGYLAYQVTNKTEAQLGISMVPFGIMPEAANNFWYGIPYFTGYGTDYDLGLKILHKNGPWDLQLAFYKNEEMGSSSKLERYSYDVLTVSSNDLAANEETNQFNARLTYTFNHGDLGQTELGISGQYGGLYNTITEDMGEHWAGAIHLNGNYGPWGLKLEVIEYDNNPENPKGVDDDIVYIGAFNDAYEVAAEGTIIVADLSYSIPVEWGPINNLKFYNDYSRLVKKESGFEDSQINTLGCMVTAGDIYAYFDVIMGNNAIYIGGKNNPFAAGEKDADWQTKFNINVGYYF</sequence>
<accession>Q1JYY6</accession>
<feature type="chain" id="PRO_5004192621" description="Phosphate-selective porin O and P" evidence="2">
    <location>
        <begin position="26"/>
        <end position="440"/>
    </location>
</feature>
<comment type="caution">
    <text evidence="3">The sequence shown here is derived from an EMBL/GenBank/DDBJ whole genome shotgun (WGS) entry which is preliminary data.</text>
</comment>
<reference evidence="3" key="1">
    <citation type="submission" date="2006-05" db="EMBL/GenBank/DDBJ databases">
        <title>Annotation of the draft genome assembly of Desulfuromonas acetoxidans DSM 684.</title>
        <authorList>
            <consortium name="US DOE Joint Genome Institute (JGI-ORNL)"/>
            <person name="Larimer F."/>
            <person name="Land M."/>
            <person name="Hauser L."/>
        </authorList>
    </citation>
    <scope>NUCLEOTIDE SEQUENCE [LARGE SCALE GENOMIC DNA]</scope>
    <source>
        <strain evidence="3">DSM 684</strain>
    </source>
</reference>
<dbReference type="OrthoDB" id="625456at2"/>